<name>A0A9P6MSV3_9FUNG</name>
<sequence>MSNKITLEHISNLILTAPTKETYHDSITWFERLGFKPIMTESSNDVSATWLQLFSESATIHDVSLKITLSASGSTKLATSSKMDWRRVPATATITTNTLE</sequence>
<accession>A0A9P6MSV3</accession>
<proteinExistence type="predicted"/>
<evidence type="ECO:0000313" key="1">
    <source>
        <dbReference type="EMBL" id="KAG0012413.1"/>
    </source>
</evidence>
<dbReference type="Proteomes" id="UP000703661">
    <property type="component" value="Unassembled WGS sequence"/>
</dbReference>
<comment type="caution">
    <text evidence="1">The sequence shown here is derived from an EMBL/GenBank/DDBJ whole genome shotgun (WGS) entry which is preliminary data.</text>
</comment>
<protein>
    <submittedName>
        <fullName evidence="1">Uncharacterized protein</fullName>
    </submittedName>
</protein>
<organism evidence="1 2">
    <name type="scientific">Entomortierella chlamydospora</name>
    <dbReference type="NCBI Taxonomy" id="101097"/>
    <lineage>
        <taxon>Eukaryota</taxon>
        <taxon>Fungi</taxon>
        <taxon>Fungi incertae sedis</taxon>
        <taxon>Mucoromycota</taxon>
        <taxon>Mortierellomycotina</taxon>
        <taxon>Mortierellomycetes</taxon>
        <taxon>Mortierellales</taxon>
        <taxon>Mortierellaceae</taxon>
        <taxon>Entomortierella</taxon>
    </lineage>
</organism>
<gene>
    <name evidence="1" type="ORF">BGZ80_011754</name>
</gene>
<dbReference type="EMBL" id="JAAAID010000987">
    <property type="protein sequence ID" value="KAG0012413.1"/>
    <property type="molecule type" value="Genomic_DNA"/>
</dbReference>
<reference evidence="1" key="1">
    <citation type="journal article" date="2020" name="Fungal Divers.">
        <title>Resolving the Mortierellaceae phylogeny through synthesis of multi-gene phylogenetics and phylogenomics.</title>
        <authorList>
            <person name="Vandepol N."/>
            <person name="Liber J."/>
            <person name="Desiro A."/>
            <person name="Na H."/>
            <person name="Kennedy M."/>
            <person name="Barry K."/>
            <person name="Grigoriev I.V."/>
            <person name="Miller A.N."/>
            <person name="O'Donnell K."/>
            <person name="Stajich J.E."/>
            <person name="Bonito G."/>
        </authorList>
    </citation>
    <scope>NUCLEOTIDE SEQUENCE</scope>
    <source>
        <strain evidence="1">NRRL 2769</strain>
    </source>
</reference>
<evidence type="ECO:0000313" key="2">
    <source>
        <dbReference type="Proteomes" id="UP000703661"/>
    </source>
</evidence>
<keyword evidence="2" id="KW-1185">Reference proteome</keyword>
<dbReference type="AlphaFoldDB" id="A0A9P6MSV3"/>
<feature type="non-terminal residue" evidence="1">
    <location>
        <position position="100"/>
    </location>
</feature>